<evidence type="ECO:0000256" key="1">
    <source>
        <dbReference type="SAM" id="MobiDB-lite"/>
    </source>
</evidence>
<reference evidence="2 3" key="1">
    <citation type="submission" date="2019-07" db="EMBL/GenBank/DDBJ databases">
        <title>Draft genome for Streptomyces benahoarensis MZ03-48.</title>
        <authorList>
            <person name="Gonzalez-Pimentel J.L."/>
        </authorList>
    </citation>
    <scope>NUCLEOTIDE SEQUENCE [LARGE SCALE GENOMIC DNA]</scope>
    <source>
        <strain evidence="2 3">MZ03-48</strain>
    </source>
</reference>
<feature type="compositionally biased region" description="Basic and acidic residues" evidence="1">
    <location>
        <begin position="74"/>
        <end position="85"/>
    </location>
</feature>
<proteinExistence type="predicted"/>
<dbReference type="OrthoDB" id="3543549at2"/>
<dbReference type="RefSeq" id="WP_143943021.1">
    <property type="nucleotide sequence ID" value="NZ_VKLS01000168.1"/>
</dbReference>
<feature type="region of interest" description="Disordered" evidence="1">
    <location>
        <begin position="1"/>
        <end position="23"/>
    </location>
</feature>
<accession>A0A553ZDS5</accession>
<comment type="caution">
    <text evidence="2">The sequence shown here is derived from an EMBL/GenBank/DDBJ whole genome shotgun (WGS) entry which is preliminary data.</text>
</comment>
<name>A0A553ZDS5_9ACTN</name>
<organism evidence="2 3">
    <name type="scientific">Streptomyces benahoarensis</name>
    <dbReference type="NCBI Taxonomy" id="2595054"/>
    <lineage>
        <taxon>Bacteria</taxon>
        <taxon>Bacillati</taxon>
        <taxon>Actinomycetota</taxon>
        <taxon>Actinomycetes</taxon>
        <taxon>Kitasatosporales</taxon>
        <taxon>Streptomycetaceae</taxon>
        <taxon>Streptomyces</taxon>
    </lineage>
</organism>
<gene>
    <name evidence="2" type="ORF">FNZ23_15285</name>
</gene>
<evidence type="ECO:0000313" key="2">
    <source>
        <dbReference type="EMBL" id="TSB39557.1"/>
    </source>
</evidence>
<sequence>MDLAENAAAAATAEADRGDGPGFTAAEAARAALRAGVRLPTERHAAVAAVAHHLHTVLGPLRELDLGETPPADHTTEREPADAPR</sequence>
<feature type="compositionally biased region" description="Low complexity" evidence="1">
    <location>
        <begin position="1"/>
        <end position="13"/>
    </location>
</feature>
<keyword evidence="3" id="KW-1185">Reference proteome</keyword>
<protein>
    <submittedName>
        <fullName evidence="2">Uncharacterized protein</fullName>
    </submittedName>
</protein>
<evidence type="ECO:0000313" key="3">
    <source>
        <dbReference type="Proteomes" id="UP000320888"/>
    </source>
</evidence>
<dbReference type="Proteomes" id="UP000320888">
    <property type="component" value="Unassembled WGS sequence"/>
</dbReference>
<dbReference type="EMBL" id="VKLS01000168">
    <property type="protein sequence ID" value="TSB39557.1"/>
    <property type="molecule type" value="Genomic_DNA"/>
</dbReference>
<feature type="region of interest" description="Disordered" evidence="1">
    <location>
        <begin position="61"/>
        <end position="85"/>
    </location>
</feature>
<dbReference type="AlphaFoldDB" id="A0A553ZDS5"/>